<proteinExistence type="predicted"/>
<evidence type="ECO:0000256" key="2">
    <source>
        <dbReference type="SAM" id="SignalP"/>
    </source>
</evidence>
<keyword evidence="5" id="KW-1185">Reference proteome</keyword>
<dbReference type="SUPFAM" id="SSF53850">
    <property type="entry name" value="Periplasmic binding protein-like II"/>
    <property type="match status" value="1"/>
</dbReference>
<dbReference type="SMART" id="SM00062">
    <property type="entry name" value="PBPb"/>
    <property type="match status" value="1"/>
</dbReference>
<sequence length="271" mass="30615">MKMPPIRRSGWALGLALLLPLVAWAQAQTPPAVCRQLVASGNPQYPPYLWRSAENEDRLVGANADMLVWLSKELGLPIEARYVGPWGRVQEETRAGRIDLIAGAFLTMARTEYMDYFYPALRETRSVVLVRDGTRLDYRRWSDLAALQGVTVIGNSFGEDFDRYARDKLNISQVASLEQALQMLQRSRVDYLVYEDSPAAAYQARLNIDGIKPLQVAVASEPLYLTLSHRSACNTPEMRGRIARAMYRLARLGLMNGWVDKSIQLWKRVGP</sequence>
<dbReference type="InterPro" id="IPR001638">
    <property type="entry name" value="Solute-binding_3/MltF_N"/>
</dbReference>
<dbReference type="PANTHER" id="PTHR35936">
    <property type="entry name" value="MEMBRANE-BOUND LYTIC MUREIN TRANSGLYCOSYLASE F"/>
    <property type="match status" value="1"/>
</dbReference>
<gene>
    <name evidence="4" type="ORF">ACG00Y_16145</name>
</gene>
<protein>
    <submittedName>
        <fullName evidence="4">Substrate-binding periplasmic protein</fullName>
    </submittedName>
</protein>
<name>A0ABW7F495_9BURK</name>
<dbReference type="Pfam" id="PF00497">
    <property type="entry name" value="SBP_bac_3"/>
    <property type="match status" value="1"/>
</dbReference>
<feature type="domain" description="Solute-binding protein family 3/N-terminal" evidence="3">
    <location>
        <begin position="36"/>
        <end position="262"/>
    </location>
</feature>
<evidence type="ECO:0000313" key="5">
    <source>
        <dbReference type="Proteomes" id="UP001606210"/>
    </source>
</evidence>
<evidence type="ECO:0000313" key="4">
    <source>
        <dbReference type="EMBL" id="MFG6431463.1"/>
    </source>
</evidence>
<feature type="chain" id="PRO_5045262569" evidence="2">
    <location>
        <begin position="26"/>
        <end position="271"/>
    </location>
</feature>
<keyword evidence="1 2" id="KW-0732">Signal</keyword>
<evidence type="ECO:0000259" key="3">
    <source>
        <dbReference type="SMART" id="SM00062"/>
    </source>
</evidence>
<accession>A0ABW7F495</accession>
<reference evidence="4 5" key="1">
    <citation type="submission" date="2024-08" db="EMBL/GenBank/DDBJ databases">
        <authorList>
            <person name="Lu H."/>
        </authorList>
    </citation>
    <scope>NUCLEOTIDE SEQUENCE [LARGE SCALE GENOMIC DNA]</scope>
    <source>
        <strain evidence="4 5">LYH14W</strain>
    </source>
</reference>
<dbReference type="EMBL" id="JBIGHV010000005">
    <property type="protein sequence ID" value="MFG6431463.1"/>
    <property type="molecule type" value="Genomic_DNA"/>
</dbReference>
<dbReference type="Gene3D" id="3.40.190.10">
    <property type="entry name" value="Periplasmic binding protein-like II"/>
    <property type="match status" value="2"/>
</dbReference>
<evidence type="ECO:0000256" key="1">
    <source>
        <dbReference type="ARBA" id="ARBA00022729"/>
    </source>
</evidence>
<dbReference type="Proteomes" id="UP001606210">
    <property type="component" value="Unassembled WGS sequence"/>
</dbReference>
<dbReference type="PANTHER" id="PTHR35936:SF6">
    <property type="entry name" value="AMINO ACID ABC TRANSPORTER SUBSTRATE-BINDING PAAT FAMILY PROTEIN"/>
    <property type="match status" value="1"/>
</dbReference>
<comment type="caution">
    <text evidence="4">The sequence shown here is derived from an EMBL/GenBank/DDBJ whole genome shotgun (WGS) entry which is preliminary data.</text>
</comment>
<feature type="signal peptide" evidence="2">
    <location>
        <begin position="1"/>
        <end position="25"/>
    </location>
</feature>
<dbReference type="RefSeq" id="WP_394480540.1">
    <property type="nucleotide sequence ID" value="NZ_JBIGHV010000005.1"/>
</dbReference>
<organism evidence="4 5">
    <name type="scientific">Pelomonas parva</name>
    <dbReference type="NCBI Taxonomy" id="3299032"/>
    <lineage>
        <taxon>Bacteria</taxon>
        <taxon>Pseudomonadati</taxon>
        <taxon>Pseudomonadota</taxon>
        <taxon>Betaproteobacteria</taxon>
        <taxon>Burkholderiales</taxon>
        <taxon>Sphaerotilaceae</taxon>
        <taxon>Roseateles</taxon>
    </lineage>
</organism>